<sequence>MASMVLDNIKDSARSTFKNVMSSQVPIIFKGMLNEFLRRDNITFGMMVAMVEKNESLLPHLTPEIKHGMRRAAEMVPDIDWFTVDWLIEAIRGEHKAMASLFLGWKKGRNWLARQIKAIKAEMYGN</sequence>
<gene>
    <name evidence="1" type="ORF">LCGC14_1290130</name>
</gene>
<organism evidence="1">
    <name type="scientific">marine sediment metagenome</name>
    <dbReference type="NCBI Taxonomy" id="412755"/>
    <lineage>
        <taxon>unclassified sequences</taxon>
        <taxon>metagenomes</taxon>
        <taxon>ecological metagenomes</taxon>
    </lineage>
</organism>
<comment type="caution">
    <text evidence="1">The sequence shown here is derived from an EMBL/GenBank/DDBJ whole genome shotgun (WGS) entry which is preliminary data.</text>
</comment>
<accession>A0A0F9N9B1</accession>
<protein>
    <submittedName>
        <fullName evidence="1">Uncharacterized protein</fullName>
    </submittedName>
</protein>
<name>A0A0F9N9B1_9ZZZZ</name>
<proteinExistence type="predicted"/>
<evidence type="ECO:0000313" key="1">
    <source>
        <dbReference type="EMBL" id="KKM85325.1"/>
    </source>
</evidence>
<reference evidence="1" key="1">
    <citation type="journal article" date="2015" name="Nature">
        <title>Complex archaea that bridge the gap between prokaryotes and eukaryotes.</title>
        <authorList>
            <person name="Spang A."/>
            <person name="Saw J.H."/>
            <person name="Jorgensen S.L."/>
            <person name="Zaremba-Niedzwiedzka K."/>
            <person name="Martijn J."/>
            <person name="Lind A.E."/>
            <person name="van Eijk R."/>
            <person name="Schleper C."/>
            <person name="Guy L."/>
            <person name="Ettema T.J."/>
        </authorList>
    </citation>
    <scope>NUCLEOTIDE SEQUENCE</scope>
</reference>
<dbReference type="AlphaFoldDB" id="A0A0F9N9B1"/>
<dbReference type="EMBL" id="LAZR01007429">
    <property type="protein sequence ID" value="KKM85325.1"/>
    <property type="molecule type" value="Genomic_DNA"/>
</dbReference>